<dbReference type="Gene3D" id="1.10.443.10">
    <property type="entry name" value="Intergrase catalytic core"/>
    <property type="match status" value="1"/>
</dbReference>
<comment type="similarity">
    <text evidence="1">Belongs to the 'phage' integrase family.</text>
</comment>
<sequence length="362" mass="41425">MGRVRLNAARPRLPRYVVEYEVPKGSGKWFVYFRRKGQKDVRMRGTPGTDEWEELYRRLLAGHRPEDRTGPDAIDDGTLGWLIEQYYRSADYLDLDERTRRVRKSILDQCLAESPSEKTQLTFRDIPLARFTAKSVAILRDKKEGKPEAANGRVKAIRAVFNWAGKPEVGLVNANPARDVQYRASNNPDGHHTWTIEEVEQFEARHPIGTKARLALGLLLYTGQRRSDIVLLGRQHEKSGWLRFTQQKNKRKNPVHLEIPIRPELREILDASPVGEMVYLVTEFNKPFTANGFGNWFRDRCLEAGVPGRAHGLRKAAATRLADRGATAHEIMAITGHKTLKEVERYTRAASQKRLAEQAIKR</sequence>
<organism evidence="6 7">
    <name type="scientific">Devosia elaeis</name>
    <dbReference type="NCBI Taxonomy" id="1770058"/>
    <lineage>
        <taxon>Bacteria</taxon>
        <taxon>Pseudomonadati</taxon>
        <taxon>Pseudomonadota</taxon>
        <taxon>Alphaproteobacteria</taxon>
        <taxon>Hyphomicrobiales</taxon>
        <taxon>Devosiaceae</taxon>
        <taxon>Devosia</taxon>
    </lineage>
</organism>
<dbReference type="EMBL" id="LVVY01000072">
    <property type="protein sequence ID" value="OAM78211.1"/>
    <property type="molecule type" value="Genomic_DNA"/>
</dbReference>
<name>A0A178HZE9_9HYPH</name>
<keyword evidence="3" id="KW-0238">DNA-binding</keyword>
<dbReference type="Pfam" id="PF00589">
    <property type="entry name" value="Phage_integrase"/>
    <property type="match status" value="1"/>
</dbReference>
<evidence type="ECO:0000256" key="3">
    <source>
        <dbReference type="ARBA" id="ARBA00023125"/>
    </source>
</evidence>
<evidence type="ECO:0000256" key="2">
    <source>
        <dbReference type="ARBA" id="ARBA00022908"/>
    </source>
</evidence>
<dbReference type="OrthoDB" id="7873969at2"/>
<dbReference type="Proteomes" id="UP000078389">
    <property type="component" value="Unassembled WGS sequence"/>
</dbReference>
<dbReference type="GO" id="GO:0015074">
    <property type="term" value="P:DNA integration"/>
    <property type="evidence" value="ECO:0007669"/>
    <property type="project" value="UniProtKB-KW"/>
</dbReference>
<proteinExistence type="inferred from homology"/>
<dbReference type="SUPFAM" id="SSF56349">
    <property type="entry name" value="DNA breaking-rejoining enzymes"/>
    <property type="match status" value="1"/>
</dbReference>
<dbReference type="InterPro" id="IPR002104">
    <property type="entry name" value="Integrase_catalytic"/>
</dbReference>
<dbReference type="InterPro" id="IPR013762">
    <property type="entry name" value="Integrase-like_cat_sf"/>
</dbReference>
<evidence type="ECO:0000256" key="4">
    <source>
        <dbReference type="ARBA" id="ARBA00023172"/>
    </source>
</evidence>
<evidence type="ECO:0000313" key="7">
    <source>
        <dbReference type="Proteomes" id="UP000078389"/>
    </source>
</evidence>
<keyword evidence="7" id="KW-1185">Reference proteome</keyword>
<protein>
    <submittedName>
        <fullName evidence="6">Integrase</fullName>
    </submittedName>
</protein>
<dbReference type="InterPro" id="IPR011010">
    <property type="entry name" value="DNA_brk_join_enz"/>
</dbReference>
<dbReference type="Gene3D" id="1.10.150.130">
    <property type="match status" value="1"/>
</dbReference>
<accession>A0A178HZE9</accession>
<evidence type="ECO:0000259" key="5">
    <source>
        <dbReference type="PROSITE" id="PS51898"/>
    </source>
</evidence>
<evidence type="ECO:0000256" key="1">
    <source>
        <dbReference type="ARBA" id="ARBA00008857"/>
    </source>
</evidence>
<reference evidence="6 7" key="1">
    <citation type="submission" date="2016-03" db="EMBL/GenBank/DDBJ databases">
        <title>Genome sequencing of Devosia sp. S37.</title>
        <authorList>
            <person name="Mohd Nor M."/>
        </authorList>
    </citation>
    <scope>NUCLEOTIDE SEQUENCE [LARGE SCALE GENOMIC DNA]</scope>
    <source>
        <strain evidence="6 7">S37</strain>
    </source>
</reference>
<feature type="domain" description="Tyr recombinase" evidence="5">
    <location>
        <begin position="189"/>
        <end position="360"/>
    </location>
</feature>
<keyword evidence="4" id="KW-0233">DNA recombination</keyword>
<dbReference type="STRING" id="1770058.A3840_06825"/>
<dbReference type="AlphaFoldDB" id="A0A178HZE9"/>
<evidence type="ECO:0000313" key="6">
    <source>
        <dbReference type="EMBL" id="OAM78211.1"/>
    </source>
</evidence>
<dbReference type="PROSITE" id="PS51898">
    <property type="entry name" value="TYR_RECOMBINASE"/>
    <property type="match status" value="1"/>
</dbReference>
<dbReference type="GO" id="GO:0006310">
    <property type="term" value="P:DNA recombination"/>
    <property type="evidence" value="ECO:0007669"/>
    <property type="project" value="UniProtKB-KW"/>
</dbReference>
<dbReference type="PANTHER" id="PTHR30629">
    <property type="entry name" value="PROPHAGE INTEGRASE"/>
    <property type="match status" value="1"/>
</dbReference>
<keyword evidence="2" id="KW-0229">DNA integration</keyword>
<dbReference type="PANTHER" id="PTHR30629:SF2">
    <property type="entry name" value="PROPHAGE INTEGRASE INTS-RELATED"/>
    <property type="match status" value="1"/>
</dbReference>
<dbReference type="InterPro" id="IPR050808">
    <property type="entry name" value="Phage_Integrase"/>
</dbReference>
<dbReference type="GO" id="GO:0003677">
    <property type="term" value="F:DNA binding"/>
    <property type="evidence" value="ECO:0007669"/>
    <property type="project" value="UniProtKB-KW"/>
</dbReference>
<gene>
    <name evidence="6" type="ORF">A3840_06825</name>
</gene>
<dbReference type="InterPro" id="IPR010998">
    <property type="entry name" value="Integrase_recombinase_N"/>
</dbReference>
<comment type="caution">
    <text evidence="6">The sequence shown here is derived from an EMBL/GenBank/DDBJ whole genome shotgun (WGS) entry which is preliminary data.</text>
</comment>